<dbReference type="HOGENOM" id="CLU_018406_2_0_1"/>
<accession>F6RQ08</accession>
<dbReference type="Gene3D" id="1.25.40.10">
    <property type="entry name" value="Tetratricopeptide repeat domain"/>
    <property type="match status" value="1"/>
</dbReference>
<feature type="domain" description="MYND-type" evidence="8">
    <location>
        <begin position="48"/>
        <end position="87"/>
    </location>
</feature>
<dbReference type="EC" id="2.1.1.354" evidence="1"/>
<dbReference type="PANTHER" id="PTHR12197:SF251">
    <property type="entry name" value="EG:BACR7C10.4 PROTEIN"/>
    <property type="match status" value="1"/>
</dbReference>
<dbReference type="FunCoup" id="F6RQ08">
    <property type="interactions" value="10"/>
</dbReference>
<organism evidence="9 10">
    <name type="scientific">Ciona intestinalis</name>
    <name type="common">Transparent sea squirt</name>
    <name type="synonym">Ascidia intestinalis</name>
    <dbReference type="NCBI Taxonomy" id="7719"/>
    <lineage>
        <taxon>Eukaryota</taxon>
        <taxon>Metazoa</taxon>
        <taxon>Chordata</taxon>
        <taxon>Tunicata</taxon>
        <taxon>Ascidiacea</taxon>
        <taxon>Phlebobranchia</taxon>
        <taxon>Cionidae</taxon>
        <taxon>Ciona</taxon>
    </lineage>
</organism>
<gene>
    <name evidence="9" type="primary">LOC100179624</name>
</gene>
<keyword evidence="4" id="KW-0862">Zinc</keyword>
<reference evidence="9" key="2">
    <citation type="journal article" date="2008" name="Genome Biol.">
        <title>Improved genome assembly and evidence-based global gene model set for the chordate Ciona intestinalis: new insight into intron and operon populations.</title>
        <authorList>
            <person name="Satou Y."/>
            <person name="Mineta K."/>
            <person name="Ogasawara M."/>
            <person name="Sasakura Y."/>
            <person name="Shoguchi E."/>
            <person name="Ueno K."/>
            <person name="Yamada L."/>
            <person name="Matsumoto J."/>
            <person name="Wasserscheid J."/>
            <person name="Dewar K."/>
            <person name="Wiley G.B."/>
            <person name="Macmil S.L."/>
            <person name="Roe B.A."/>
            <person name="Zeller R.W."/>
            <person name="Hastings K.E."/>
            <person name="Lemaire P."/>
            <person name="Lindquist E."/>
            <person name="Endo T."/>
            <person name="Hotta K."/>
            <person name="Inaba K."/>
        </authorList>
    </citation>
    <scope>NUCLEOTIDE SEQUENCE [LARGE SCALE GENOMIC DNA]</scope>
    <source>
        <strain evidence="9">wild type</strain>
    </source>
</reference>
<dbReference type="Gene3D" id="1.25.40.970">
    <property type="match status" value="1"/>
</dbReference>
<evidence type="ECO:0000313" key="10">
    <source>
        <dbReference type="Proteomes" id="UP000008144"/>
    </source>
</evidence>
<dbReference type="Gene3D" id="6.10.140.2220">
    <property type="match status" value="1"/>
</dbReference>
<dbReference type="InterPro" id="IPR001214">
    <property type="entry name" value="SET_dom"/>
</dbReference>
<keyword evidence="10" id="KW-1185">Reference proteome</keyword>
<dbReference type="RefSeq" id="XP_002128556.1">
    <property type="nucleotide sequence ID" value="XM_002128520.4"/>
</dbReference>
<reference evidence="9" key="3">
    <citation type="submission" date="2025-08" db="UniProtKB">
        <authorList>
            <consortium name="Ensembl"/>
        </authorList>
    </citation>
    <scope>IDENTIFICATION</scope>
</reference>
<dbReference type="STRING" id="7719.ENSCINP00000013431"/>
<dbReference type="EMBL" id="EAAA01002998">
    <property type="status" value="NOT_ANNOTATED_CDS"/>
    <property type="molecule type" value="Genomic_DNA"/>
</dbReference>
<dbReference type="PROSITE" id="PS01360">
    <property type="entry name" value="ZF_MYND_1"/>
    <property type="match status" value="1"/>
</dbReference>
<dbReference type="SMART" id="SM00317">
    <property type="entry name" value="SET"/>
    <property type="match status" value="1"/>
</dbReference>
<dbReference type="Gene3D" id="1.10.220.160">
    <property type="match status" value="1"/>
</dbReference>
<evidence type="ECO:0000256" key="6">
    <source>
        <dbReference type="PROSITE-ProRule" id="PRU00134"/>
    </source>
</evidence>
<dbReference type="InterPro" id="IPR050869">
    <property type="entry name" value="H3K4_H4K5_MeTrfase"/>
</dbReference>
<evidence type="ECO:0000256" key="2">
    <source>
        <dbReference type="ARBA" id="ARBA00022723"/>
    </source>
</evidence>
<evidence type="ECO:0000256" key="1">
    <source>
        <dbReference type="ARBA" id="ARBA00012182"/>
    </source>
</evidence>
<dbReference type="InParanoid" id="F6RQ08"/>
<evidence type="ECO:0000259" key="8">
    <source>
        <dbReference type="PROSITE" id="PS50865"/>
    </source>
</evidence>
<dbReference type="InterPro" id="IPR046341">
    <property type="entry name" value="SET_dom_sf"/>
</dbReference>
<dbReference type="GO" id="GO:0140999">
    <property type="term" value="F:histone H3K4 trimethyltransferase activity"/>
    <property type="evidence" value="ECO:0007669"/>
    <property type="project" value="UniProtKB-EC"/>
</dbReference>
<evidence type="ECO:0000256" key="4">
    <source>
        <dbReference type="ARBA" id="ARBA00022833"/>
    </source>
</evidence>
<evidence type="ECO:0000259" key="7">
    <source>
        <dbReference type="PROSITE" id="PS50280"/>
    </source>
</evidence>
<sequence>MDVNVELFTSEKSGRGLKAKRNLNPGSTVLSSEPYAYLLSKKQKGVYCDFCFKKQDGLLQCSGCKYMKYCNRNCQKMAWNEHHKAECPALKNVMPKRPPDFVILLGRLLWNMQQYSSAKLPEKNSILDLESNYNKLSQNQKEALMNFLVILHTFWSPKPLPPQVTDNKMLLELCARIKNNSFAICNEELQSDVGTGVYLNCSFINHSCEPNCVAEFNMRTLKIRAVKNITAGEEVLISYVDLFATSFERQRELMSIYHFQCTCHSCNAKTDDDQMMQDFDGKITESKLSSVKDMLSQMEELRKQCDYQKIKDLVEGCVKRKILPHENIYMAKVLDFGMDACIELGVLTQAFEFGSMALFSYKLYLHANHPMLGIQLMKLGKILLHEEKNQDAMQFLREAFKILTITHSPNSSVLTELQNLLGQCLAEMQN</sequence>
<feature type="domain" description="SET" evidence="7">
    <location>
        <begin position="3"/>
        <end position="240"/>
    </location>
</feature>
<dbReference type="InterPro" id="IPR011990">
    <property type="entry name" value="TPR-like_helical_dom_sf"/>
</dbReference>
<comment type="catalytic activity">
    <reaction evidence="5">
        <text>L-lysyl(4)-[histone H3] + 3 S-adenosyl-L-methionine = N(6),N(6),N(6)-trimethyl-L-lysyl(4)-[histone H3] + 3 S-adenosyl-L-homocysteine + 3 H(+)</text>
        <dbReference type="Rhea" id="RHEA:60260"/>
        <dbReference type="Rhea" id="RHEA-COMP:15537"/>
        <dbReference type="Rhea" id="RHEA-COMP:15547"/>
        <dbReference type="ChEBI" id="CHEBI:15378"/>
        <dbReference type="ChEBI" id="CHEBI:29969"/>
        <dbReference type="ChEBI" id="CHEBI:57856"/>
        <dbReference type="ChEBI" id="CHEBI:59789"/>
        <dbReference type="ChEBI" id="CHEBI:61961"/>
        <dbReference type="EC" id="2.1.1.354"/>
    </reaction>
</comment>
<dbReference type="PANTHER" id="PTHR12197">
    <property type="entry name" value="HISTONE-LYSINE N-METHYLTRANSFERASE SMYD"/>
    <property type="match status" value="1"/>
</dbReference>
<reference evidence="9" key="4">
    <citation type="submission" date="2025-09" db="UniProtKB">
        <authorList>
            <consortium name="Ensembl"/>
        </authorList>
    </citation>
    <scope>IDENTIFICATION</scope>
</reference>
<dbReference type="GeneID" id="100179624"/>
<dbReference type="OMA" id="YIEQQKW"/>
<reference evidence="10" key="1">
    <citation type="journal article" date="2002" name="Science">
        <title>The draft genome of Ciona intestinalis: insights into chordate and vertebrate origins.</title>
        <authorList>
            <person name="Dehal P."/>
            <person name="Satou Y."/>
            <person name="Campbell R.K."/>
            <person name="Chapman J."/>
            <person name="Degnan B."/>
            <person name="De Tomaso A."/>
            <person name="Davidson B."/>
            <person name="Di Gregorio A."/>
            <person name="Gelpke M."/>
            <person name="Goodstein D.M."/>
            <person name="Harafuji N."/>
            <person name="Hastings K.E."/>
            <person name="Ho I."/>
            <person name="Hotta K."/>
            <person name="Huang W."/>
            <person name="Kawashima T."/>
            <person name="Lemaire P."/>
            <person name="Martinez D."/>
            <person name="Meinertzhagen I.A."/>
            <person name="Necula S."/>
            <person name="Nonaka M."/>
            <person name="Putnam N."/>
            <person name="Rash S."/>
            <person name="Saiga H."/>
            <person name="Satake M."/>
            <person name="Terry A."/>
            <person name="Yamada L."/>
            <person name="Wang H.G."/>
            <person name="Awazu S."/>
            <person name="Azumi K."/>
            <person name="Boore J."/>
            <person name="Branno M."/>
            <person name="Chin-Bow S."/>
            <person name="DeSantis R."/>
            <person name="Doyle S."/>
            <person name="Francino P."/>
            <person name="Keys D.N."/>
            <person name="Haga S."/>
            <person name="Hayashi H."/>
            <person name="Hino K."/>
            <person name="Imai K.S."/>
            <person name="Inaba K."/>
            <person name="Kano S."/>
            <person name="Kobayashi K."/>
            <person name="Kobayashi M."/>
            <person name="Lee B.I."/>
            <person name="Makabe K.W."/>
            <person name="Manohar C."/>
            <person name="Matassi G."/>
            <person name="Medina M."/>
            <person name="Mochizuki Y."/>
            <person name="Mount S."/>
            <person name="Morishita T."/>
            <person name="Miura S."/>
            <person name="Nakayama A."/>
            <person name="Nishizaka S."/>
            <person name="Nomoto H."/>
            <person name="Ohta F."/>
            <person name="Oishi K."/>
            <person name="Rigoutsos I."/>
            <person name="Sano M."/>
            <person name="Sasaki A."/>
            <person name="Sasakura Y."/>
            <person name="Shoguchi E."/>
            <person name="Shin-i T."/>
            <person name="Spagnuolo A."/>
            <person name="Stainier D."/>
            <person name="Suzuki M.M."/>
            <person name="Tassy O."/>
            <person name="Takatori N."/>
            <person name="Tokuoka M."/>
            <person name="Yagi K."/>
            <person name="Yoshizaki F."/>
            <person name="Wada S."/>
            <person name="Zhang C."/>
            <person name="Hyatt P.D."/>
            <person name="Larimer F."/>
            <person name="Detter C."/>
            <person name="Doggett N."/>
            <person name="Glavina T."/>
            <person name="Hawkins T."/>
            <person name="Richardson P."/>
            <person name="Lucas S."/>
            <person name="Kohara Y."/>
            <person name="Levine M."/>
            <person name="Satoh N."/>
            <person name="Rokhsar D.S."/>
        </authorList>
    </citation>
    <scope>NUCLEOTIDE SEQUENCE [LARGE SCALE GENOMIC DNA]</scope>
</reference>
<dbReference type="Pfam" id="PF00856">
    <property type="entry name" value="SET"/>
    <property type="match status" value="1"/>
</dbReference>
<dbReference type="SUPFAM" id="SSF82199">
    <property type="entry name" value="SET domain"/>
    <property type="match status" value="1"/>
</dbReference>
<name>F6RQ08_CIOIN</name>
<dbReference type="PROSITE" id="PS50280">
    <property type="entry name" value="SET"/>
    <property type="match status" value="1"/>
</dbReference>
<dbReference type="OrthoDB" id="265717at2759"/>
<dbReference type="InterPro" id="IPR002893">
    <property type="entry name" value="Znf_MYND"/>
</dbReference>
<dbReference type="Ensembl" id="ENSCINT00000013431.2">
    <property type="protein sequence ID" value="ENSCINP00000013431.2"/>
    <property type="gene ID" value="ENSCING00000006541.2"/>
</dbReference>
<evidence type="ECO:0000256" key="3">
    <source>
        <dbReference type="ARBA" id="ARBA00022771"/>
    </source>
</evidence>
<evidence type="ECO:0000256" key="5">
    <source>
        <dbReference type="ARBA" id="ARBA00047571"/>
    </source>
</evidence>
<dbReference type="GO" id="GO:0005634">
    <property type="term" value="C:nucleus"/>
    <property type="evidence" value="ECO:0000318"/>
    <property type="project" value="GO_Central"/>
</dbReference>
<accession>A0A1W2WJ56</accession>
<dbReference type="KEGG" id="cin:100179624"/>
<dbReference type="GO" id="GO:0008270">
    <property type="term" value="F:zinc ion binding"/>
    <property type="evidence" value="ECO:0007669"/>
    <property type="project" value="UniProtKB-KW"/>
</dbReference>
<keyword evidence="3 6" id="KW-0863">Zinc-finger</keyword>
<dbReference type="Proteomes" id="UP000008144">
    <property type="component" value="Chromosome 9"/>
</dbReference>
<proteinExistence type="predicted"/>
<dbReference type="AlphaFoldDB" id="F6RQ08"/>
<dbReference type="Pfam" id="PF01753">
    <property type="entry name" value="zf-MYND"/>
    <property type="match status" value="1"/>
</dbReference>
<protein>
    <recommendedName>
        <fullName evidence="1">[histone H3]-lysine(4) N-trimethyltransferase</fullName>
        <ecNumber evidence="1">2.1.1.354</ecNumber>
    </recommendedName>
</protein>
<dbReference type="GeneTree" id="ENSGT00940000167335"/>
<evidence type="ECO:0000313" key="9">
    <source>
        <dbReference type="Ensembl" id="ENSCINP00000013431.2"/>
    </source>
</evidence>
<keyword evidence="2" id="KW-0479">Metal-binding</keyword>
<dbReference type="Gene3D" id="2.170.270.10">
    <property type="entry name" value="SET domain"/>
    <property type="match status" value="1"/>
</dbReference>
<dbReference type="PROSITE" id="PS50865">
    <property type="entry name" value="ZF_MYND_2"/>
    <property type="match status" value="1"/>
</dbReference>